<comment type="caution">
    <text evidence="2">The sequence shown here is derived from an EMBL/GenBank/DDBJ whole genome shotgun (WGS) entry which is preliminary data.</text>
</comment>
<dbReference type="AlphaFoldDB" id="A0A431TZD1"/>
<dbReference type="InterPro" id="IPR026444">
    <property type="entry name" value="Secre_tail"/>
</dbReference>
<dbReference type="PANTHER" id="PTHR42754:SF1">
    <property type="entry name" value="LIPOPROTEIN"/>
    <property type="match status" value="1"/>
</dbReference>
<dbReference type="InterPro" id="IPR011043">
    <property type="entry name" value="Gal_Oxase/kelch_b-propeller"/>
</dbReference>
<sequence>MRVLFFCWLLLGGALAYGQGPGSAFAWQRSYVGPANETGGHAGRPRGGGYVLVGTGAGSSPIHGPLLVVRLTDAGDTLWTRKILPARLLVITPQGIVEDASGDLVVSGSCRAVNPTAGDAFVLKMNAQADTAWVRTFRTPGTDSFGAPVLTTDGNYFVFGWINFQNRVLKVSPAGTLLWNVISDHSTAFPGVNVSLLPILGGGCWVFSSGPDAQQQRGEVGIHLLTSAGVETSRRVLPRFEYSAFRVLQAGNRVLVAGAQEMALLDAQADTVWVRRYPPSQANRGWTARGVVQDALGDYVVLADALGGPRSDTHFQLLRFTGQGQLRSDTLLFRPAGSAYAQTLLLAPGGDYFISGYALNGPLGGSDLVAAQFRRFKPLPVRAAQPLAGALQLYPNPASGPATAHAVLPAGLGRGATLMVLDALGRVVQPPAPVVAPGEAPLPVADLPAGVYVVRLRAADGRTWTGRLLRQ</sequence>
<proteinExistence type="predicted"/>
<feature type="signal peptide" evidence="1">
    <location>
        <begin position="1"/>
        <end position="16"/>
    </location>
</feature>
<dbReference type="Proteomes" id="UP000282184">
    <property type="component" value="Unassembled WGS sequence"/>
</dbReference>
<dbReference type="RefSeq" id="WP_126694839.1">
    <property type="nucleotide sequence ID" value="NZ_RXOF01000012.1"/>
</dbReference>
<keyword evidence="3" id="KW-1185">Reference proteome</keyword>
<evidence type="ECO:0000313" key="2">
    <source>
        <dbReference type="EMBL" id="RTQ47588.1"/>
    </source>
</evidence>
<dbReference type="PANTHER" id="PTHR42754">
    <property type="entry name" value="ENDOGLUCANASE"/>
    <property type="match status" value="1"/>
</dbReference>
<name>A0A431TZD1_9BACT</name>
<dbReference type="NCBIfam" id="TIGR04183">
    <property type="entry name" value="Por_Secre_tail"/>
    <property type="match status" value="1"/>
</dbReference>
<reference evidence="2 3" key="1">
    <citation type="submission" date="2018-12" db="EMBL/GenBank/DDBJ databases">
        <title>Hymenobacter gummosus sp. nov., isolated from a spring.</title>
        <authorList>
            <person name="Nie L."/>
        </authorList>
    </citation>
    <scope>NUCLEOTIDE SEQUENCE [LARGE SCALE GENOMIC DNA]</scope>
    <source>
        <strain evidence="2 3">KCTC 52166</strain>
    </source>
</reference>
<organism evidence="2 3">
    <name type="scientific">Hymenobacter gummosus</name>
    <dbReference type="NCBI Taxonomy" id="1776032"/>
    <lineage>
        <taxon>Bacteria</taxon>
        <taxon>Pseudomonadati</taxon>
        <taxon>Bacteroidota</taxon>
        <taxon>Cytophagia</taxon>
        <taxon>Cytophagales</taxon>
        <taxon>Hymenobacteraceae</taxon>
        <taxon>Hymenobacter</taxon>
    </lineage>
</organism>
<dbReference type="SUPFAM" id="SSF50965">
    <property type="entry name" value="Galactose oxidase, central domain"/>
    <property type="match status" value="1"/>
</dbReference>
<feature type="chain" id="PRO_5019467663" evidence="1">
    <location>
        <begin position="17"/>
        <end position="471"/>
    </location>
</feature>
<dbReference type="EMBL" id="RXOF01000012">
    <property type="protein sequence ID" value="RTQ47588.1"/>
    <property type="molecule type" value="Genomic_DNA"/>
</dbReference>
<dbReference type="OrthoDB" id="931963at2"/>
<gene>
    <name evidence="2" type="ORF">EJV47_19430</name>
</gene>
<evidence type="ECO:0000313" key="3">
    <source>
        <dbReference type="Proteomes" id="UP000282184"/>
    </source>
</evidence>
<evidence type="ECO:0000256" key="1">
    <source>
        <dbReference type="SAM" id="SignalP"/>
    </source>
</evidence>
<protein>
    <submittedName>
        <fullName evidence="2">T9SS type A sorting domain-containing protein</fullName>
    </submittedName>
</protein>
<accession>A0A431TZD1</accession>
<keyword evidence="1" id="KW-0732">Signal</keyword>